<proteinExistence type="predicted"/>
<sequence>MVIKQRTRHEVQTSLNIQTISGAELRKLETKSNAEYLVVELGDLTGHIPHFADAIKAAMKAAITSLATAFSGCADDTSSSLTPRKEENDTGKTVKLTKVAKDITPVVEAETHRQ</sequence>
<name>A0A380AF33_9GAMM</name>
<dbReference type="Proteomes" id="UP000255529">
    <property type="component" value="Unassembled WGS sequence"/>
</dbReference>
<evidence type="ECO:0000313" key="1">
    <source>
        <dbReference type="EMBL" id="SUI78514.1"/>
    </source>
</evidence>
<reference evidence="1 2" key="1">
    <citation type="submission" date="2018-06" db="EMBL/GenBank/DDBJ databases">
        <authorList>
            <consortium name="Pathogen Informatics"/>
            <person name="Doyle S."/>
        </authorList>
    </citation>
    <scope>NUCLEOTIDE SEQUENCE [LARGE SCALE GENOMIC DNA]</scope>
    <source>
        <strain evidence="1 2">NCTC11544</strain>
    </source>
</reference>
<protein>
    <submittedName>
        <fullName evidence="1">Uncharacterized protein</fullName>
    </submittedName>
</protein>
<dbReference type="AlphaFoldDB" id="A0A380AF33"/>
<evidence type="ECO:0000313" key="2">
    <source>
        <dbReference type="Proteomes" id="UP000255529"/>
    </source>
</evidence>
<accession>A0A380AF33</accession>
<organism evidence="1 2">
    <name type="scientific">Serratia quinivorans</name>
    <dbReference type="NCBI Taxonomy" id="137545"/>
    <lineage>
        <taxon>Bacteria</taxon>
        <taxon>Pseudomonadati</taxon>
        <taxon>Pseudomonadota</taxon>
        <taxon>Gammaproteobacteria</taxon>
        <taxon>Enterobacterales</taxon>
        <taxon>Yersiniaceae</taxon>
        <taxon>Serratia</taxon>
    </lineage>
</organism>
<gene>
    <name evidence="1" type="ORF">NCTC11544_03951</name>
</gene>
<dbReference type="EMBL" id="UGYN01000002">
    <property type="protein sequence ID" value="SUI78514.1"/>
    <property type="molecule type" value="Genomic_DNA"/>
</dbReference>